<feature type="compositionally biased region" description="Low complexity" evidence="1">
    <location>
        <begin position="70"/>
        <end position="88"/>
    </location>
</feature>
<organism evidence="4 5">
    <name type="scientific">Ceratopteris richardii</name>
    <name type="common">Triangle waterfern</name>
    <dbReference type="NCBI Taxonomy" id="49495"/>
    <lineage>
        <taxon>Eukaryota</taxon>
        <taxon>Viridiplantae</taxon>
        <taxon>Streptophyta</taxon>
        <taxon>Embryophyta</taxon>
        <taxon>Tracheophyta</taxon>
        <taxon>Polypodiopsida</taxon>
        <taxon>Polypodiidae</taxon>
        <taxon>Polypodiales</taxon>
        <taxon>Pteridineae</taxon>
        <taxon>Pteridaceae</taxon>
        <taxon>Parkerioideae</taxon>
        <taxon>Ceratopteris</taxon>
    </lineage>
</organism>
<dbReference type="PROSITE" id="PS51408">
    <property type="entry name" value="TRANSFERRIN_LIKE_4"/>
    <property type="match status" value="1"/>
</dbReference>
<evidence type="ECO:0000313" key="5">
    <source>
        <dbReference type="Proteomes" id="UP000825935"/>
    </source>
</evidence>
<dbReference type="EMBL" id="CM035412">
    <property type="protein sequence ID" value="KAH7433511.1"/>
    <property type="molecule type" value="Genomic_DNA"/>
</dbReference>
<dbReference type="SUPFAM" id="SSF53850">
    <property type="entry name" value="Periplasmic binding protein-like II"/>
    <property type="match status" value="1"/>
</dbReference>
<dbReference type="GO" id="GO:0055037">
    <property type="term" value="C:recycling endosome"/>
    <property type="evidence" value="ECO:0007669"/>
    <property type="project" value="TreeGrafter"/>
</dbReference>
<dbReference type="EMBL" id="CM035412">
    <property type="protein sequence ID" value="KAH7433509.1"/>
    <property type="molecule type" value="Genomic_DNA"/>
</dbReference>
<proteinExistence type="predicted"/>
<dbReference type="OrthoDB" id="9981115at2759"/>
<evidence type="ECO:0000256" key="1">
    <source>
        <dbReference type="SAM" id="MobiDB-lite"/>
    </source>
</evidence>
<dbReference type="Proteomes" id="UP000825935">
    <property type="component" value="Chromosome 7"/>
</dbReference>
<evidence type="ECO:0000313" key="4">
    <source>
        <dbReference type="EMBL" id="KAH7433509.1"/>
    </source>
</evidence>
<dbReference type="PRINTS" id="PR00422">
    <property type="entry name" value="TRANSFERRIN"/>
</dbReference>
<dbReference type="CDD" id="cd13529">
    <property type="entry name" value="PBP2_transferrin"/>
    <property type="match status" value="1"/>
</dbReference>
<protein>
    <recommendedName>
        <fullName evidence="3">Transferrin-like domain-containing protein</fullName>
    </recommendedName>
</protein>
<feature type="region of interest" description="Disordered" evidence="1">
    <location>
        <begin position="33"/>
        <end position="120"/>
    </location>
</feature>
<dbReference type="Gene3D" id="3.40.190.10">
    <property type="entry name" value="Periplasmic binding protein-like II"/>
    <property type="match status" value="2"/>
</dbReference>
<dbReference type="PANTHER" id="PTHR11485">
    <property type="entry name" value="TRANSFERRIN"/>
    <property type="match status" value="1"/>
</dbReference>
<dbReference type="GO" id="GO:0006826">
    <property type="term" value="P:iron ion transport"/>
    <property type="evidence" value="ECO:0007669"/>
    <property type="project" value="TreeGrafter"/>
</dbReference>
<dbReference type="OMA" id="VYCNHAE"/>
<dbReference type="InterPro" id="IPR001156">
    <property type="entry name" value="Transferrin-like_dom"/>
</dbReference>
<feature type="signal peptide" evidence="2">
    <location>
        <begin position="1"/>
        <end position="21"/>
    </location>
</feature>
<evidence type="ECO:0000259" key="3">
    <source>
        <dbReference type="PROSITE" id="PS51408"/>
    </source>
</evidence>
<dbReference type="SMART" id="SM00094">
    <property type="entry name" value="TR_FER"/>
    <property type="match status" value="1"/>
</dbReference>
<accession>A0A8T2UMJ5</accession>
<reference evidence="4" key="1">
    <citation type="submission" date="2021-08" db="EMBL/GenBank/DDBJ databases">
        <title>WGS assembly of Ceratopteris richardii.</title>
        <authorList>
            <person name="Marchant D.B."/>
            <person name="Chen G."/>
            <person name="Jenkins J."/>
            <person name="Shu S."/>
            <person name="Leebens-Mack J."/>
            <person name="Grimwood J."/>
            <person name="Schmutz J."/>
            <person name="Soltis P."/>
            <person name="Soltis D."/>
            <person name="Chen Z.-H."/>
        </authorList>
    </citation>
    <scope>NUCLEOTIDE SEQUENCE</scope>
    <source>
        <strain evidence="4">Whitten #5841</strain>
        <tissue evidence="4">Leaf</tissue>
    </source>
</reference>
<keyword evidence="2" id="KW-0732">Signal</keyword>
<dbReference type="Pfam" id="PF00405">
    <property type="entry name" value="Transferrin"/>
    <property type="match status" value="1"/>
</dbReference>
<dbReference type="GO" id="GO:0005615">
    <property type="term" value="C:extracellular space"/>
    <property type="evidence" value="ECO:0007669"/>
    <property type="project" value="TreeGrafter"/>
</dbReference>
<sequence length="490" mass="52844">MAMAFCPTRSMVACIVATIWCIVYIPQAVTTSDTAPSQAPQISPPPSSAPPSGNVDGHGPAPSSHVAEVPLSPSPSESPSSAPKSSTSPPGPSNSPEPSGAEIAEPPEEDEEGPPEVGPRSNNSILWCAVRDEFADCQYYIDLLNGGAHEWSCVQKQSAMECMEAIKREEVDLINLDAGLAYIAFTNYSMKAIMAEEYCYHRRSYEAVAVVNKVSCHENPRLTLEDFRGRRSCHSGYRTAAGWNLPVLYFVKNGLQALPLATDEQTDEEVVHNFFSEACAPSEFPGHGLCDSCGNNGSCDASVDKYRGYSGAFRCLVEGLGDIAFLRSDTVSRLSTNGISAQNWSTKSVDEFMYLCPDQGCKPISDNVGDCKFASVPANVIMTFNSQSNTKKNAIVKALLNANWSDFLYSGKNPQDHILSGSTQGLAELQELTRSFLGGSARAAEAMDSLQNINISVVPTSDGCYRLSRFLNSPLISCIVMIISLFSVFL</sequence>
<keyword evidence="5" id="KW-1185">Reference proteome</keyword>
<gene>
    <name evidence="4" type="ORF">KP509_07G072700</name>
</gene>
<dbReference type="GO" id="GO:0005769">
    <property type="term" value="C:early endosome"/>
    <property type="evidence" value="ECO:0007669"/>
    <property type="project" value="TreeGrafter"/>
</dbReference>
<dbReference type="PANTHER" id="PTHR11485:SF29">
    <property type="entry name" value="TRANSFERRIN 2"/>
    <property type="match status" value="1"/>
</dbReference>
<comment type="caution">
    <text evidence="4">The sequence shown here is derived from an EMBL/GenBank/DDBJ whole genome shotgun (WGS) entry which is preliminary data.</text>
</comment>
<evidence type="ECO:0000256" key="2">
    <source>
        <dbReference type="SAM" id="SignalP"/>
    </source>
</evidence>
<feature type="compositionally biased region" description="Acidic residues" evidence="1">
    <location>
        <begin position="105"/>
        <end position="114"/>
    </location>
</feature>
<dbReference type="GO" id="GO:0005886">
    <property type="term" value="C:plasma membrane"/>
    <property type="evidence" value="ECO:0007669"/>
    <property type="project" value="TreeGrafter"/>
</dbReference>
<feature type="domain" description="Transferrin-like" evidence="3">
    <location>
        <begin position="125"/>
        <end position="455"/>
    </location>
</feature>
<dbReference type="AlphaFoldDB" id="A0A8T2UMJ5"/>
<dbReference type="EMBL" id="CM035412">
    <property type="protein sequence ID" value="KAH7433510.1"/>
    <property type="molecule type" value="Genomic_DNA"/>
</dbReference>
<feature type="chain" id="PRO_5036435745" description="Transferrin-like domain-containing protein" evidence="2">
    <location>
        <begin position="22"/>
        <end position="490"/>
    </location>
</feature>
<name>A0A8T2UMJ5_CERRI</name>